<sequence length="121" mass="12959">MVVSTDPRSSAPSGVLRSTEIVWAQISFSSGVDVWAAPAQTLSVTRLPGERHSPRPRSPGGDSSPVDEIELVSDSRDFRTIGAKNEQRGRRALPFADYTGRIAASTTLVSAEDRRGPRAAP</sequence>
<dbReference type="Proteomes" id="UP000516230">
    <property type="component" value="Chromosome"/>
</dbReference>
<dbReference type="EMBL" id="CP060825">
    <property type="protein sequence ID" value="QNP64334.1"/>
    <property type="molecule type" value="Genomic_DNA"/>
</dbReference>
<evidence type="ECO:0000313" key="3">
    <source>
        <dbReference type="Proteomes" id="UP000516230"/>
    </source>
</evidence>
<proteinExistence type="predicted"/>
<feature type="region of interest" description="Disordered" evidence="1">
    <location>
        <begin position="43"/>
        <end position="73"/>
    </location>
</feature>
<evidence type="ECO:0000256" key="1">
    <source>
        <dbReference type="SAM" id="MobiDB-lite"/>
    </source>
</evidence>
<dbReference type="RefSeq" id="WP_187741471.1">
    <property type="nucleotide sequence ID" value="NZ_CP060825.1"/>
</dbReference>
<reference evidence="2 3" key="1">
    <citation type="submission" date="2020-08" db="EMBL/GenBank/DDBJ databases">
        <title>A novel species.</title>
        <authorList>
            <person name="Gao J."/>
        </authorList>
    </citation>
    <scope>NUCLEOTIDE SEQUENCE [LARGE SCALE GENOMIC DNA]</scope>
    <source>
        <strain evidence="2 3">CRPJ-33</strain>
    </source>
</reference>
<protein>
    <submittedName>
        <fullName evidence="2">Uncharacterized protein</fullName>
    </submittedName>
</protein>
<dbReference type="KEGG" id="sgj:IAG43_16420"/>
<gene>
    <name evidence="2" type="ORF">IAG43_16420</name>
</gene>
<name>A0A7H0HUW8_9ACTN</name>
<accession>A0A7H0HUW8</accession>
<evidence type="ECO:0000313" key="2">
    <source>
        <dbReference type="EMBL" id="QNP64334.1"/>
    </source>
</evidence>
<dbReference type="AlphaFoldDB" id="A0A7H0HUW8"/>
<organism evidence="2 3">
    <name type="scientific">Streptomyces genisteinicus</name>
    <dbReference type="NCBI Taxonomy" id="2768068"/>
    <lineage>
        <taxon>Bacteria</taxon>
        <taxon>Bacillati</taxon>
        <taxon>Actinomycetota</taxon>
        <taxon>Actinomycetes</taxon>
        <taxon>Kitasatosporales</taxon>
        <taxon>Streptomycetaceae</taxon>
        <taxon>Streptomyces</taxon>
    </lineage>
</organism>
<keyword evidence="3" id="KW-1185">Reference proteome</keyword>